<name>A0A0W0VYL1_9GAMM</name>
<evidence type="ECO:0000313" key="1">
    <source>
        <dbReference type="EMBL" id="KTD25085.1"/>
    </source>
</evidence>
<comment type="caution">
    <text evidence="1">The sequence shown here is derived from an EMBL/GenBank/DDBJ whole genome shotgun (WGS) entry which is preliminary data.</text>
</comment>
<gene>
    <name evidence="1" type="ORF">Lmac_2063</name>
</gene>
<reference evidence="1 2" key="1">
    <citation type="submission" date="2015-11" db="EMBL/GenBank/DDBJ databases">
        <title>Genomic analysis of 38 Legionella species identifies large and diverse effector repertoires.</title>
        <authorList>
            <person name="Burstein D."/>
            <person name="Amaro F."/>
            <person name="Zusman T."/>
            <person name="Lifshitz Z."/>
            <person name="Cohen O."/>
            <person name="Gilbert J.A."/>
            <person name="Pupko T."/>
            <person name="Shuman H.A."/>
            <person name="Segal G."/>
        </authorList>
    </citation>
    <scope>NUCLEOTIDE SEQUENCE [LARGE SCALE GENOMIC DNA]</scope>
    <source>
        <strain evidence="1 2">PX-1-G2-E2</strain>
    </source>
</reference>
<accession>A0A0W0VYL1</accession>
<protein>
    <submittedName>
        <fullName evidence="1">Addiction module killer protein</fullName>
    </submittedName>
</protein>
<evidence type="ECO:0000313" key="2">
    <source>
        <dbReference type="Proteomes" id="UP000054908"/>
    </source>
</evidence>
<organism evidence="1 2">
    <name type="scientific">Legionella maceachernii</name>
    <dbReference type="NCBI Taxonomy" id="466"/>
    <lineage>
        <taxon>Bacteria</taxon>
        <taxon>Pseudomonadati</taxon>
        <taxon>Pseudomonadota</taxon>
        <taxon>Gammaproteobacteria</taxon>
        <taxon>Legionellales</taxon>
        <taxon>Legionellaceae</taxon>
        <taxon>Legionella</taxon>
    </lineage>
</organism>
<keyword evidence="2" id="KW-1185">Reference proteome</keyword>
<dbReference type="PATRIC" id="fig|466.6.peg.2188"/>
<sequence length="79" mass="9189">MLLLCAGDKKTQSKDIKLAKEYLIGSSKKLPCNKYKGRAVLHELILIILELYSTIQNLYPFYFPSQNALSIWFYERKTS</sequence>
<dbReference type="AlphaFoldDB" id="A0A0W0VYL1"/>
<dbReference type="Proteomes" id="UP000054908">
    <property type="component" value="Unassembled WGS sequence"/>
</dbReference>
<proteinExistence type="predicted"/>
<dbReference type="EMBL" id="LNYL01000045">
    <property type="protein sequence ID" value="KTD25085.1"/>
    <property type="molecule type" value="Genomic_DNA"/>
</dbReference>